<proteinExistence type="predicted"/>
<evidence type="ECO:0000313" key="2">
    <source>
        <dbReference type="EMBL" id="CAK9174220.1"/>
    </source>
</evidence>
<keyword evidence="3" id="KW-1185">Reference proteome</keyword>
<comment type="caution">
    <text evidence="2">The sequence shown here is derived from an EMBL/GenBank/DDBJ whole genome shotgun (WGS) entry which is preliminary data.</text>
</comment>
<accession>A0ABC8TXM3</accession>
<organism evidence="2 3">
    <name type="scientific">Ilex paraguariensis</name>
    <name type="common">yerba mate</name>
    <dbReference type="NCBI Taxonomy" id="185542"/>
    <lineage>
        <taxon>Eukaryota</taxon>
        <taxon>Viridiplantae</taxon>
        <taxon>Streptophyta</taxon>
        <taxon>Embryophyta</taxon>
        <taxon>Tracheophyta</taxon>
        <taxon>Spermatophyta</taxon>
        <taxon>Magnoliopsida</taxon>
        <taxon>eudicotyledons</taxon>
        <taxon>Gunneridae</taxon>
        <taxon>Pentapetalae</taxon>
        <taxon>asterids</taxon>
        <taxon>campanulids</taxon>
        <taxon>Aquifoliales</taxon>
        <taxon>Aquifoliaceae</taxon>
        <taxon>Ilex</taxon>
    </lineage>
</organism>
<dbReference type="AlphaFoldDB" id="A0ABC8TXM3"/>
<evidence type="ECO:0000313" key="3">
    <source>
        <dbReference type="Proteomes" id="UP001642360"/>
    </source>
</evidence>
<dbReference type="EMBL" id="CAUOFW020006303">
    <property type="protein sequence ID" value="CAK9174220.1"/>
    <property type="molecule type" value="Genomic_DNA"/>
</dbReference>
<dbReference type="Proteomes" id="UP001642360">
    <property type="component" value="Unassembled WGS sequence"/>
</dbReference>
<sequence>MPGSPSVDTPTEHSDVDATLVWPCPVSCDAVAVLARPRPASKGANYGMPSPLLLVVAKVNSPSHSVLPSTPIWPLPRLRLLHILPRRRPLPRQRPPGTSPCRRPLELIR</sequence>
<protein>
    <submittedName>
        <fullName evidence="2">Uncharacterized protein</fullName>
    </submittedName>
</protein>
<gene>
    <name evidence="2" type="ORF">ILEXP_LOCUS43951</name>
</gene>
<name>A0ABC8TXM3_9AQUA</name>
<feature type="region of interest" description="Disordered" evidence="1">
    <location>
        <begin position="88"/>
        <end position="109"/>
    </location>
</feature>
<reference evidence="2 3" key="1">
    <citation type="submission" date="2024-02" db="EMBL/GenBank/DDBJ databases">
        <authorList>
            <person name="Vignale AGUSTIN F."/>
            <person name="Sosa J E."/>
            <person name="Modenutti C."/>
        </authorList>
    </citation>
    <scope>NUCLEOTIDE SEQUENCE [LARGE SCALE GENOMIC DNA]</scope>
</reference>
<evidence type="ECO:0000256" key="1">
    <source>
        <dbReference type="SAM" id="MobiDB-lite"/>
    </source>
</evidence>